<dbReference type="PANTHER" id="PTHR18914:SF21">
    <property type="entry name" value="CATENIN ALPHA-3"/>
    <property type="match status" value="1"/>
</dbReference>
<dbReference type="STRING" id="30611.ENSOGAP00000002789"/>
<name>H0WM51_OTOGA</name>
<dbReference type="EMBL" id="AAQR03019593">
    <property type="status" value="NOT_ANNOTATED_CDS"/>
    <property type="molecule type" value="Genomic_DNA"/>
</dbReference>
<dbReference type="Proteomes" id="UP000005225">
    <property type="component" value="Unassembled WGS sequence"/>
</dbReference>
<dbReference type="Gene3D" id="6.10.250.2510">
    <property type="match status" value="1"/>
</dbReference>
<dbReference type="GO" id="GO:0005856">
    <property type="term" value="C:cytoskeleton"/>
    <property type="evidence" value="ECO:0007669"/>
    <property type="project" value="UniProtKB-SubCell"/>
</dbReference>
<dbReference type="EMBL" id="AAQR03019588">
    <property type="status" value="NOT_ANNOTATED_CDS"/>
    <property type="molecule type" value="Genomic_DNA"/>
</dbReference>
<dbReference type="PRINTS" id="PR00805">
    <property type="entry name" value="ALPHACATENIN"/>
</dbReference>
<dbReference type="EMBL" id="AAQR03019592">
    <property type="status" value="NOT_ANNOTATED_CDS"/>
    <property type="molecule type" value="Genomic_DNA"/>
</dbReference>
<dbReference type="Pfam" id="PF01044">
    <property type="entry name" value="Vinculin"/>
    <property type="match status" value="1"/>
</dbReference>
<dbReference type="GeneTree" id="ENSGT01030000234543"/>
<organism evidence="10 11">
    <name type="scientific">Otolemur garnettii</name>
    <name type="common">Small-eared galago</name>
    <name type="synonym">Garnett's greater bushbaby</name>
    <dbReference type="NCBI Taxonomy" id="30611"/>
    <lineage>
        <taxon>Eukaryota</taxon>
        <taxon>Metazoa</taxon>
        <taxon>Chordata</taxon>
        <taxon>Craniata</taxon>
        <taxon>Vertebrata</taxon>
        <taxon>Euteleostomi</taxon>
        <taxon>Mammalia</taxon>
        <taxon>Eutheria</taxon>
        <taxon>Euarchontoglires</taxon>
        <taxon>Primates</taxon>
        <taxon>Strepsirrhini</taxon>
        <taxon>Lorisiformes</taxon>
        <taxon>Galagidae</taxon>
        <taxon>Otolemur</taxon>
    </lineage>
</organism>
<evidence type="ECO:0000256" key="8">
    <source>
        <dbReference type="SAM" id="Coils"/>
    </source>
</evidence>
<dbReference type="PANTHER" id="PTHR18914">
    <property type="entry name" value="ALPHA CATENIN"/>
    <property type="match status" value="1"/>
</dbReference>
<dbReference type="EMBL" id="AAQR03019589">
    <property type="status" value="NOT_ANNOTATED_CDS"/>
    <property type="molecule type" value="Genomic_DNA"/>
</dbReference>
<comment type="similarity">
    <text evidence="3">Belongs to the vinculin/alpha-catenin family.</text>
</comment>
<proteinExistence type="inferred from homology"/>
<protein>
    <submittedName>
        <fullName evidence="10">Catenin alpha 3</fullName>
    </submittedName>
</protein>
<dbReference type="SUPFAM" id="SSF47220">
    <property type="entry name" value="alpha-catenin/vinculin-like"/>
    <property type="match status" value="4"/>
</dbReference>
<dbReference type="FunFam" id="1.20.120.230:FF:000007">
    <property type="entry name" value="Catenin alpha 1"/>
    <property type="match status" value="1"/>
</dbReference>
<sequence length="893" mass="99577">MANETPITLNMDPQDLQVQTFTVEKLLEPLIIQVTTLVNCPQNPSNRKKGCSKRAKVLLASVEEATWNLLDKGEKIAQEATVLKVELTAALEEVRKESESLKVSAERFTDDPCHLPKREAVVQAARALLAAVTRLLILADMIDVMCLLQHVSAFQRTFESLKNVSNKSDLQKTYQKLGKELENLDYLAFKRQQVGARVPGRGNELQIPLPHCPCYILHSICSACLEHSDVASLKASKDTVCGEIQNALNVISNASQGIQSVPASPEPQAATLGSALDELENLIVLNPLTVTEEEIRPSLEKRLEAIISGAALLADSSCTRDFHRERIIAECNAIRQALQDLLSEYMNNVGNWYARPELQSETDNMCRKCKDLRKQLRKAIIDHVSDSFLDTTVPLLVLIEAAKNGREKEIKEYAAIFHEHTSRLVEVAHLACSMSANEDGIKIVKVAANQLETLCPQIINAALALAARPKSQVVRNTMEMYRRTWESHIHVLTEAVDDITSIDDFLAVSESHILEDVNKCIIALRDQDADNLDRAAGAIRGRAARVAHIVTGEMDSYEPGAYTEGVMKNVNFLTSTVIPEFVTQVNVALEALSKNSLNVFDDNQFVDISKKIYDTIHDIRCSVMMVRTPEELEDVSDLEEDHEVRSHTSIQTEGKTDRAKMTQLPEAEKEKIAEQVADFKKVKSKLDAEIEIWDDTSNDIIVLAKKMCMIMMEMTDFTRGKGPLKHTTDVIYAAKLISESGSRMDVLARQIADQCPDASCKQDLLAYLEQIKFYSHQLKICSQVKAEIQNLGGELIMSALDSVTSLIQAAKNLMNAVVQTVKMSYIASTKIIRVQSPAGPRHPVVMWRMKAPEKKPLIKREKPEETCAAVRRGSAKKKIHPVQVMSEFRGRQI</sequence>
<dbReference type="EMBL" id="AAQR03019584">
    <property type="status" value="NOT_ANNOTATED_CDS"/>
    <property type="molecule type" value="Genomic_DNA"/>
</dbReference>
<comment type="subcellular location">
    <subcellularLocation>
        <location evidence="2">Cell junction</location>
    </subcellularLocation>
    <subcellularLocation>
        <location evidence="1">Cytoplasm</location>
        <location evidence="1">Cytoskeleton</location>
    </subcellularLocation>
</comment>
<dbReference type="GO" id="GO:0005912">
    <property type="term" value="C:adherens junction"/>
    <property type="evidence" value="ECO:0007669"/>
    <property type="project" value="Ensembl"/>
</dbReference>
<dbReference type="FunFam" id="1.20.120.230:FF:000008">
    <property type="entry name" value="Catenin alpha 1"/>
    <property type="match status" value="1"/>
</dbReference>
<dbReference type="GO" id="GO:0045296">
    <property type="term" value="F:cadherin binding"/>
    <property type="evidence" value="ECO:0007669"/>
    <property type="project" value="InterPro"/>
</dbReference>
<dbReference type="GO" id="GO:0016477">
    <property type="term" value="P:cell migration"/>
    <property type="evidence" value="ECO:0007669"/>
    <property type="project" value="TreeGrafter"/>
</dbReference>
<dbReference type="AlphaFoldDB" id="H0WM51"/>
<evidence type="ECO:0000256" key="4">
    <source>
        <dbReference type="ARBA" id="ARBA00022490"/>
    </source>
</evidence>
<dbReference type="EMBL" id="AAQR03019586">
    <property type="status" value="NOT_ANNOTATED_CDS"/>
    <property type="molecule type" value="Genomic_DNA"/>
</dbReference>
<keyword evidence="8" id="KW-0175">Coiled coil</keyword>
<evidence type="ECO:0000256" key="1">
    <source>
        <dbReference type="ARBA" id="ARBA00004245"/>
    </source>
</evidence>
<dbReference type="EMBL" id="AAQR03019591">
    <property type="status" value="NOT_ANNOTATED_CDS"/>
    <property type="molecule type" value="Genomic_DNA"/>
</dbReference>
<evidence type="ECO:0000313" key="10">
    <source>
        <dbReference type="Ensembl" id="ENSOGAP00000002789.2"/>
    </source>
</evidence>
<dbReference type="GO" id="GO:0005916">
    <property type="term" value="C:fascia adherens"/>
    <property type="evidence" value="ECO:0007669"/>
    <property type="project" value="Ensembl"/>
</dbReference>
<keyword evidence="4" id="KW-0963">Cytoplasm</keyword>
<dbReference type="GO" id="GO:0008013">
    <property type="term" value="F:beta-catenin binding"/>
    <property type="evidence" value="ECO:0007669"/>
    <property type="project" value="Ensembl"/>
</dbReference>
<dbReference type="GO" id="GO:0086091">
    <property type="term" value="P:regulation of heart rate by cardiac conduction"/>
    <property type="evidence" value="ECO:0007669"/>
    <property type="project" value="Ensembl"/>
</dbReference>
<evidence type="ECO:0000256" key="3">
    <source>
        <dbReference type="ARBA" id="ARBA00008376"/>
    </source>
</evidence>
<dbReference type="GO" id="GO:0051015">
    <property type="term" value="F:actin filament binding"/>
    <property type="evidence" value="ECO:0007669"/>
    <property type="project" value="InterPro"/>
</dbReference>
<keyword evidence="6" id="KW-0965">Cell junction</keyword>
<dbReference type="GO" id="GO:0098911">
    <property type="term" value="P:regulation of ventricular cardiac muscle cell action potential"/>
    <property type="evidence" value="ECO:0007669"/>
    <property type="project" value="Ensembl"/>
</dbReference>
<evidence type="ECO:0000256" key="2">
    <source>
        <dbReference type="ARBA" id="ARBA00004282"/>
    </source>
</evidence>
<dbReference type="FunCoup" id="H0WM51">
    <property type="interactions" value="329"/>
</dbReference>
<evidence type="ECO:0000256" key="6">
    <source>
        <dbReference type="ARBA" id="ARBA00022949"/>
    </source>
</evidence>
<dbReference type="OMA" id="TWENYIH"/>
<evidence type="ECO:0000256" key="5">
    <source>
        <dbReference type="ARBA" id="ARBA00022889"/>
    </source>
</evidence>
<feature type="coiled-coil region" evidence="8">
    <location>
        <begin position="77"/>
        <end position="111"/>
    </location>
</feature>
<dbReference type="GO" id="GO:0030027">
    <property type="term" value="C:lamellipodium"/>
    <property type="evidence" value="ECO:0007669"/>
    <property type="project" value="Ensembl"/>
</dbReference>
<reference evidence="10" key="3">
    <citation type="submission" date="2025-09" db="UniProtKB">
        <authorList>
            <consortium name="Ensembl"/>
        </authorList>
    </citation>
    <scope>IDENTIFICATION</scope>
</reference>
<dbReference type="eggNOG" id="KOG3681">
    <property type="taxonomic scope" value="Eukaryota"/>
</dbReference>
<dbReference type="HOGENOM" id="CLU_015314_2_0_1"/>
<dbReference type="EMBL" id="AAQR03019585">
    <property type="status" value="NOT_ANNOTATED_CDS"/>
    <property type="molecule type" value="Genomic_DNA"/>
</dbReference>
<dbReference type="FunFam" id="1.20.120.230:FF:000011">
    <property type="entry name" value="Catenin alpha 1"/>
    <property type="match status" value="1"/>
</dbReference>
<dbReference type="EMBL" id="AAQR03019587">
    <property type="status" value="NOT_ANNOTATED_CDS"/>
    <property type="molecule type" value="Genomic_DNA"/>
</dbReference>
<keyword evidence="11" id="KW-1185">Reference proteome</keyword>
<dbReference type="InterPro" id="IPR001033">
    <property type="entry name" value="Alpha_catenin"/>
</dbReference>
<dbReference type="Ensembl" id="ENSOGAT00000003118.2">
    <property type="protein sequence ID" value="ENSOGAP00000002789.2"/>
    <property type="gene ID" value="ENSOGAG00000003115.2"/>
</dbReference>
<reference evidence="10" key="2">
    <citation type="submission" date="2025-08" db="UniProtKB">
        <authorList>
            <consortium name="Ensembl"/>
        </authorList>
    </citation>
    <scope>IDENTIFICATION</scope>
</reference>
<evidence type="ECO:0000256" key="9">
    <source>
        <dbReference type="SAM" id="MobiDB-lite"/>
    </source>
</evidence>
<dbReference type="Gene3D" id="1.20.120.230">
    <property type="entry name" value="Alpha-catenin/vinculin-like"/>
    <property type="match status" value="5"/>
</dbReference>
<keyword evidence="5" id="KW-0130">Cell adhesion</keyword>
<reference evidence="11" key="1">
    <citation type="submission" date="2011-03" db="EMBL/GenBank/DDBJ databases">
        <title>Version 3 of the genome sequence of Otolemur garnettii (Bushbaby).</title>
        <authorList>
            <consortium name="The Broad Institute Genome Sequencing Platform"/>
            <person name="Di Palma F."/>
            <person name="Johnson J."/>
            <person name="Lander E.S."/>
            <person name="Lindblad-Toh K."/>
            <person name="Jaffe D.B."/>
            <person name="Gnerre S."/>
            <person name="MacCallum I."/>
            <person name="Przybylski D."/>
            <person name="Ribeiro F.J."/>
            <person name="Burton J.N."/>
            <person name="Walker B.J."/>
            <person name="Sharpe T."/>
            <person name="Hall G."/>
        </authorList>
    </citation>
    <scope>NUCLEOTIDE SEQUENCE [LARGE SCALE GENOMIC DNA]</scope>
</reference>
<dbReference type="InterPro" id="IPR036723">
    <property type="entry name" value="Alpha-catenin/vinculin-like_sf"/>
</dbReference>
<dbReference type="InParanoid" id="H0WM51"/>
<feature type="region of interest" description="Disordered" evidence="9">
    <location>
        <begin position="639"/>
        <end position="659"/>
    </location>
</feature>
<dbReference type="EMBL" id="AAQR03019590">
    <property type="status" value="NOT_ANNOTATED_CDS"/>
    <property type="molecule type" value="Genomic_DNA"/>
</dbReference>
<evidence type="ECO:0000256" key="7">
    <source>
        <dbReference type="ARBA" id="ARBA00023212"/>
    </source>
</evidence>
<dbReference type="GO" id="GO:0086073">
    <property type="term" value="P:bundle of His cell-Purkinje myocyte adhesion involved in cell communication"/>
    <property type="evidence" value="ECO:0007669"/>
    <property type="project" value="Ensembl"/>
</dbReference>
<dbReference type="InterPro" id="IPR006077">
    <property type="entry name" value="Vinculin/catenin"/>
</dbReference>
<evidence type="ECO:0000313" key="11">
    <source>
        <dbReference type="Proteomes" id="UP000005225"/>
    </source>
</evidence>
<accession>H0WM51</accession>
<keyword evidence="7" id="KW-0206">Cytoskeleton</keyword>